<evidence type="ECO:0000256" key="8">
    <source>
        <dbReference type="ARBA" id="ARBA00022741"/>
    </source>
</evidence>
<evidence type="ECO:0000256" key="10">
    <source>
        <dbReference type="ARBA" id="ARBA00022842"/>
    </source>
</evidence>
<evidence type="ECO:0000256" key="16">
    <source>
        <dbReference type="HAMAP-Rule" id="MF_00285"/>
    </source>
</evidence>
<feature type="binding site" evidence="16">
    <location>
        <position position="345"/>
    </location>
    <ligand>
        <name>ATP</name>
        <dbReference type="ChEBI" id="CHEBI:30616"/>
    </ligand>
</feature>
<dbReference type="SUPFAM" id="SSF81665">
    <property type="entry name" value="Calcium ATPase, transmembrane domain M"/>
    <property type="match status" value="1"/>
</dbReference>
<comment type="subunit">
    <text evidence="16">The system is composed of three essential subunits: KdpA, KdpB and KdpC.</text>
</comment>
<evidence type="ECO:0000256" key="3">
    <source>
        <dbReference type="ARBA" id="ARBA00022475"/>
    </source>
</evidence>
<keyword evidence="6 16" id="KW-0812">Transmembrane</keyword>
<feature type="transmembrane region" description="Helical" evidence="16">
    <location>
        <begin position="63"/>
        <end position="83"/>
    </location>
</feature>
<dbReference type="InterPro" id="IPR036412">
    <property type="entry name" value="HAD-like_sf"/>
</dbReference>
<dbReference type="Pfam" id="PF00122">
    <property type="entry name" value="E1-E2_ATPase"/>
    <property type="match status" value="1"/>
</dbReference>
<dbReference type="FunFam" id="3.40.1110.10:FF:000007">
    <property type="entry name" value="Potassium-transporting ATPase ATP-binding subunit"/>
    <property type="match status" value="1"/>
</dbReference>
<feature type="binding site" evidence="16">
    <location>
        <position position="341"/>
    </location>
    <ligand>
        <name>ATP</name>
        <dbReference type="ChEBI" id="CHEBI:30616"/>
    </ligand>
</feature>
<evidence type="ECO:0000256" key="2">
    <source>
        <dbReference type="ARBA" id="ARBA00022448"/>
    </source>
</evidence>
<dbReference type="CDD" id="cd02078">
    <property type="entry name" value="P-type_ATPase_K"/>
    <property type="match status" value="1"/>
</dbReference>
<dbReference type="InterPro" id="IPR001757">
    <property type="entry name" value="P_typ_ATPase"/>
</dbReference>
<evidence type="ECO:0000256" key="4">
    <source>
        <dbReference type="ARBA" id="ARBA00022538"/>
    </source>
</evidence>
<dbReference type="InterPro" id="IPR023214">
    <property type="entry name" value="HAD_sf"/>
</dbReference>
<dbReference type="PROSITE" id="PS00154">
    <property type="entry name" value="ATPASE_E1_E2"/>
    <property type="match status" value="1"/>
</dbReference>
<comment type="caution">
    <text evidence="18">The sequence shown here is derived from an EMBL/GenBank/DDBJ whole genome shotgun (WGS) entry which is preliminary data.</text>
</comment>
<evidence type="ECO:0000259" key="17">
    <source>
        <dbReference type="Pfam" id="PF00122"/>
    </source>
</evidence>
<evidence type="ECO:0000256" key="12">
    <source>
        <dbReference type="ARBA" id="ARBA00022967"/>
    </source>
</evidence>
<evidence type="ECO:0000256" key="7">
    <source>
        <dbReference type="ARBA" id="ARBA00022723"/>
    </source>
</evidence>
<dbReference type="NCBIfam" id="TIGR01497">
    <property type="entry name" value="kdpB"/>
    <property type="match status" value="1"/>
</dbReference>
<dbReference type="HAMAP" id="MF_00285">
    <property type="entry name" value="KdpB"/>
    <property type="match status" value="1"/>
</dbReference>
<dbReference type="InterPro" id="IPR023299">
    <property type="entry name" value="ATPase_P-typ_cyto_dom_N"/>
</dbReference>
<feature type="transmembrane region" description="Helical" evidence="16">
    <location>
        <begin position="216"/>
        <end position="239"/>
    </location>
</feature>
<feature type="domain" description="P-type ATPase A" evidence="17">
    <location>
        <begin position="104"/>
        <end position="205"/>
    </location>
</feature>
<dbReference type="InterPro" id="IPR018303">
    <property type="entry name" value="ATPase_P-typ_P_site"/>
</dbReference>
<evidence type="ECO:0000256" key="5">
    <source>
        <dbReference type="ARBA" id="ARBA00022553"/>
    </source>
</evidence>
<dbReference type="InterPro" id="IPR023298">
    <property type="entry name" value="ATPase_P-typ_TM_dom_sf"/>
</dbReference>
<dbReference type="GO" id="GO:0016887">
    <property type="term" value="F:ATP hydrolysis activity"/>
    <property type="evidence" value="ECO:0007669"/>
    <property type="project" value="InterPro"/>
</dbReference>
<dbReference type="EMBL" id="MPTC01000001">
    <property type="protein sequence ID" value="OMD44351.1"/>
    <property type="molecule type" value="Genomic_DNA"/>
</dbReference>
<dbReference type="SFLD" id="SFLDG00002">
    <property type="entry name" value="C1.7:_P-type_atpase_like"/>
    <property type="match status" value="1"/>
</dbReference>
<feature type="transmembrane region" description="Helical" evidence="16">
    <location>
        <begin position="611"/>
        <end position="631"/>
    </location>
</feature>
<evidence type="ECO:0000256" key="11">
    <source>
        <dbReference type="ARBA" id="ARBA00022958"/>
    </source>
</evidence>
<feature type="binding site" evidence="16">
    <location>
        <begin position="373"/>
        <end position="380"/>
    </location>
    <ligand>
        <name>ATP</name>
        <dbReference type="ChEBI" id="CHEBI:30616"/>
    </ligand>
</feature>
<evidence type="ECO:0000313" key="19">
    <source>
        <dbReference type="Proteomes" id="UP000187439"/>
    </source>
</evidence>
<feature type="active site" description="4-aspartylphosphate intermediate" evidence="16">
    <location>
        <position position="304"/>
    </location>
</feature>
<dbReference type="InterPro" id="IPR044492">
    <property type="entry name" value="P_typ_ATPase_HD_dom"/>
</dbReference>
<dbReference type="OrthoDB" id="9813266at2"/>
<keyword evidence="5 16" id="KW-0597">Phosphoprotein</keyword>
<dbReference type="GO" id="GO:0005886">
    <property type="term" value="C:plasma membrane"/>
    <property type="evidence" value="ECO:0007669"/>
    <property type="project" value="UniProtKB-SubCell"/>
</dbReference>
<dbReference type="Pfam" id="PF00702">
    <property type="entry name" value="Hydrolase"/>
    <property type="match status" value="1"/>
</dbReference>
<dbReference type="InterPro" id="IPR059000">
    <property type="entry name" value="ATPase_P-type_domA"/>
</dbReference>
<dbReference type="GO" id="GO:0000287">
    <property type="term" value="F:magnesium ion binding"/>
    <property type="evidence" value="ECO:0007669"/>
    <property type="project" value="UniProtKB-UniRule"/>
</dbReference>
<evidence type="ECO:0000313" key="18">
    <source>
        <dbReference type="EMBL" id="OMD44351.1"/>
    </source>
</evidence>
<feature type="binding site" evidence="16">
    <location>
        <position position="515"/>
    </location>
    <ligand>
        <name>Mg(2+)</name>
        <dbReference type="ChEBI" id="CHEBI:18420"/>
    </ligand>
</feature>
<keyword evidence="9 16" id="KW-0067">ATP-binding</keyword>
<dbReference type="SFLD" id="SFLDF00027">
    <property type="entry name" value="p-type_atpase"/>
    <property type="match status" value="1"/>
</dbReference>
<feature type="transmembrane region" description="Helical" evidence="16">
    <location>
        <begin position="36"/>
        <end position="57"/>
    </location>
</feature>
<reference evidence="18 19" key="1">
    <citation type="submission" date="2016-10" db="EMBL/GenBank/DDBJ databases">
        <title>Paenibacillus species isolates.</title>
        <authorList>
            <person name="Beno S.M."/>
        </authorList>
    </citation>
    <scope>NUCLEOTIDE SEQUENCE [LARGE SCALE GENOMIC DNA]</scope>
    <source>
        <strain evidence="18 19">FSL H7-0710</strain>
    </source>
</reference>
<comment type="function">
    <text evidence="16">Part of the high-affinity ATP-driven potassium transport (or Kdp) system, which catalyzes the hydrolysis of ATP coupled with the electrogenic transport of potassium into the cytoplasm. This subunit is responsible for energy coupling to the transport system and for the release of the potassium ions to the cytoplasm.</text>
</comment>
<keyword evidence="7 16" id="KW-0479">Metal-binding</keyword>
<dbReference type="SUPFAM" id="SSF56784">
    <property type="entry name" value="HAD-like"/>
    <property type="match status" value="1"/>
</dbReference>
<feature type="binding site" evidence="16">
    <location>
        <position position="519"/>
    </location>
    <ligand>
        <name>Mg(2+)</name>
        <dbReference type="ChEBI" id="CHEBI:18420"/>
    </ligand>
</feature>
<evidence type="ECO:0000256" key="9">
    <source>
        <dbReference type="ARBA" id="ARBA00022840"/>
    </source>
</evidence>
<gene>
    <name evidence="16" type="primary">kdpB</name>
    <name evidence="18" type="ORF">BSK52_02140</name>
</gene>
<feature type="transmembrane region" description="Helical" evidence="16">
    <location>
        <begin position="581"/>
        <end position="599"/>
    </location>
</feature>
<dbReference type="RefSeq" id="WP_076116717.1">
    <property type="nucleotide sequence ID" value="NZ_MPTC01000001.1"/>
</dbReference>
<dbReference type="Gene3D" id="3.40.50.1000">
    <property type="entry name" value="HAD superfamily/HAD-like"/>
    <property type="match status" value="1"/>
</dbReference>
<keyword evidence="2 16" id="KW-0813">Transport</keyword>
<organism evidence="18 19">
    <name type="scientific">Paenibacillus odorifer</name>
    <dbReference type="NCBI Taxonomy" id="189426"/>
    <lineage>
        <taxon>Bacteria</taxon>
        <taxon>Bacillati</taxon>
        <taxon>Bacillota</taxon>
        <taxon>Bacilli</taxon>
        <taxon>Bacillales</taxon>
        <taxon>Paenibacillaceae</taxon>
        <taxon>Paenibacillus</taxon>
    </lineage>
</organism>
<comment type="subcellular location">
    <subcellularLocation>
        <location evidence="16">Cell membrane</location>
        <topology evidence="16">Multi-pass membrane protein</topology>
    </subcellularLocation>
    <subcellularLocation>
        <location evidence="1">Membrane</location>
        <topology evidence="1">Multi-pass membrane protein</topology>
    </subcellularLocation>
</comment>
<dbReference type="PANTHER" id="PTHR43743:SF1">
    <property type="entry name" value="POTASSIUM-TRANSPORTING ATPASE ATP-BINDING SUBUNIT"/>
    <property type="match status" value="1"/>
</dbReference>
<feature type="binding site" evidence="16">
    <location>
        <position position="392"/>
    </location>
    <ligand>
        <name>ATP</name>
        <dbReference type="ChEBI" id="CHEBI:30616"/>
    </ligand>
</feature>
<accession>A0A1R0YAK5</accession>
<dbReference type="NCBIfam" id="TIGR01494">
    <property type="entry name" value="ATPase_P-type"/>
    <property type="match status" value="2"/>
</dbReference>
<protein>
    <recommendedName>
        <fullName evidence="16">Potassium-transporting ATPase ATP-binding subunit</fullName>
        <ecNumber evidence="16">7.2.2.6</ecNumber>
    </recommendedName>
    <alternativeName>
        <fullName evidence="16">ATP phosphohydrolase [potassium-transporting] B chain</fullName>
    </alternativeName>
    <alternativeName>
        <fullName evidence="16">Potassium-binding and translocating subunit B</fullName>
    </alternativeName>
    <alternativeName>
        <fullName evidence="16">Potassium-translocating ATPase B chain</fullName>
    </alternativeName>
</protein>
<keyword evidence="15 16" id="KW-0472">Membrane</keyword>
<dbReference type="EC" id="7.2.2.6" evidence="16"/>
<dbReference type="InterPro" id="IPR006391">
    <property type="entry name" value="P-type_ATPase_bsu_IA"/>
</dbReference>
<dbReference type="AlphaFoldDB" id="A0A1R0YAK5"/>
<evidence type="ECO:0000256" key="15">
    <source>
        <dbReference type="ARBA" id="ARBA00023136"/>
    </source>
</evidence>
<feature type="transmembrane region" description="Helical" evidence="16">
    <location>
        <begin position="251"/>
        <end position="274"/>
    </location>
</feature>
<dbReference type="Gene3D" id="3.40.1110.10">
    <property type="entry name" value="Calcium-transporting ATPase, cytoplasmic domain N"/>
    <property type="match status" value="1"/>
</dbReference>
<sequence length="677" mass="71838">MSTVKRKKLLTGPILLSAVKDSFIKLNPVTLIKNPVMFVVEIGTIIVLLMVLAPGYFNAEQSIGFNITVLFILLFTVLFANFAEALAEGRGKAQADSLKKTKQDITANKLVGGSVKTVSSSELRKGDIVIISQGELIPGDGEVIEGLASVDESAITGESAPVIKEAGGDFGSVTGGTRVVSDEIKVRITSDPGESFLDRMISLVEGAKRQKTPNEIALNTLLISLTLIFLIVVVTLRPIATYLGVDLDIPVMIALLVCLIPTTIGGLLSAIGIAGMDRVTQFNVLAMSGKAVEAAGDINTMILDKTGTITFGNRMASEFVPVGNETEAELTAWAAISSLKDETPEGRSVIELAKKLERSYDSKLAEGGEFVEFKAETRMSGIDLQDGRCVRKGAVDSVKKWVQSKGGVIPANLDSNSDAIARMGGTPLAVAVDNRIYGLIYLKDTVKPGMKERFDELRKMGIKTIMCTGDNPLTAATIAREAGVDDFIAESTPEDKIAVIRREQNEGKLVAMTGDGTNDAPALAQADVGLAMNSGTTAAKEAANMVDLDSDPSKIIEVVAIGKQLLMTRGALTTFSIANDIAKYFAIIPAMFMLAIPEMEALNVMGLGSPSSAIISALIFNAIIIPLLIPLAMKGVSYKAMSSTKLLGRNIFIYGLGGVVVPFAGIKLIDMIVSVWI</sequence>
<keyword evidence="4 16" id="KW-0633">Potassium transport</keyword>
<dbReference type="FunFam" id="2.70.150.10:FF:000033">
    <property type="entry name" value="Potassium-transporting ATPase ATP-binding subunit"/>
    <property type="match status" value="1"/>
</dbReference>
<evidence type="ECO:0000256" key="6">
    <source>
        <dbReference type="ARBA" id="ARBA00022692"/>
    </source>
</evidence>
<name>A0A1R0YAK5_9BACL</name>
<dbReference type="GO" id="GO:0008556">
    <property type="term" value="F:P-type potassium transmembrane transporter activity"/>
    <property type="evidence" value="ECO:0007669"/>
    <property type="project" value="UniProtKB-UniRule"/>
</dbReference>
<dbReference type="PRINTS" id="PR00119">
    <property type="entry name" value="CATATPASE"/>
</dbReference>
<evidence type="ECO:0000256" key="13">
    <source>
        <dbReference type="ARBA" id="ARBA00022989"/>
    </source>
</evidence>
<keyword evidence="8 16" id="KW-0547">Nucleotide-binding</keyword>
<keyword evidence="12 16" id="KW-1278">Translocase</keyword>
<feature type="transmembrane region" description="Helical" evidence="16">
    <location>
        <begin position="651"/>
        <end position="676"/>
    </location>
</feature>
<comment type="catalytic activity">
    <reaction evidence="16">
        <text>K(+)(out) + ATP + H2O = K(+)(in) + ADP + phosphate + H(+)</text>
        <dbReference type="Rhea" id="RHEA:16777"/>
        <dbReference type="ChEBI" id="CHEBI:15377"/>
        <dbReference type="ChEBI" id="CHEBI:15378"/>
        <dbReference type="ChEBI" id="CHEBI:29103"/>
        <dbReference type="ChEBI" id="CHEBI:30616"/>
        <dbReference type="ChEBI" id="CHEBI:43474"/>
        <dbReference type="ChEBI" id="CHEBI:456216"/>
        <dbReference type="EC" id="7.2.2.6"/>
    </reaction>
</comment>
<dbReference type="Proteomes" id="UP000187439">
    <property type="component" value="Unassembled WGS sequence"/>
</dbReference>
<keyword evidence="11 16" id="KW-0630">Potassium</keyword>
<keyword evidence="14 16" id="KW-0406">Ion transport</keyword>
<dbReference type="Gene3D" id="2.70.150.10">
    <property type="entry name" value="Calcium-transporting ATPase, cytoplasmic transduction domain A"/>
    <property type="match status" value="1"/>
</dbReference>
<dbReference type="PANTHER" id="PTHR43743">
    <property type="entry name" value="POTASSIUM-TRANSPORTING ATPASE ATP-BINDING SUBUNIT"/>
    <property type="match status" value="1"/>
</dbReference>
<dbReference type="SUPFAM" id="SSF81653">
    <property type="entry name" value="Calcium ATPase, transduction domain A"/>
    <property type="match status" value="1"/>
</dbReference>
<proteinExistence type="inferred from homology"/>
<keyword evidence="13 16" id="KW-1133">Transmembrane helix</keyword>
<dbReference type="SFLD" id="SFLDS00003">
    <property type="entry name" value="Haloacid_Dehalogenase"/>
    <property type="match status" value="1"/>
</dbReference>
<keyword evidence="3 16" id="KW-1003">Cell membrane</keyword>
<evidence type="ECO:0000256" key="1">
    <source>
        <dbReference type="ARBA" id="ARBA00004141"/>
    </source>
</evidence>
<evidence type="ECO:0000256" key="14">
    <source>
        <dbReference type="ARBA" id="ARBA00023065"/>
    </source>
</evidence>
<keyword evidence="10 16" id="KW-0460">Magnesium</keyword>
<dbReference type="GO" id="GO:0005524">
    <property type="term" value="F:ATP binding"/>
    <property type="evidence" value="ECO:0007669"/>
    <property type="project" value="UniProtKB-UniRule"/>
</dbReference>
<dbReference type="InterPro" id="IPR008250">
    <property type="entry name" value="ATPase_P-typ_transduc_dom_A_sf"/>
</dbReference>
<comment type="similarity">
    <text evidence="16">Belongs to the cation transport ATPase (P-type) (TC 3.A.3) family. Type IA subfamily.</text>
</comment>